<feature type="non-terminal residue" evidence="2">
    <location>
        <position position="1"/>
    </location>
</feature>
<accession>A0A813JTM9</accession>
<gene>
    <name evidence="2" type="ORF">PGLA2088_LOCUS23039</name>
</gene>
<evidence type="ECO:0000313" key="2">
    <source>
        <dbReference type="EMBL" id="CAE8682640.1"/>
    </source>
</evidence>
<organism evidence="2 3">
    <name type="scientific">Polarella glacialis</name>
    <name type="common">Dinoflagellate</name>
    <dbReference type="NCBI Taxonomy" id="89957"/>
    <lineage>
        <taxon>Eukaryota</taxon>
        <taxon>Sar</taxon>
        <taxon>Alveolata</taxon>
        <taxon>Dinophyceae</taxon>
        <taxon>Suessiales</taxon>
        <taxon>Suessiaceae</taxon>
        <taxon>Polarella</taxon>
    </lineage>
</organism>
<dbReference type="EMBL" id="CAJNNW010026090">
    <property type="protein sequence ID" value="CAE8682640.1"/>
    <property type="molecule type" value="Genomic_DNA"/>
</dbReference>
<comment type="caution">
    <text evidence="2">The sequence shown here is derived from an EMBL/GenBank/DDBJ whole genome shotgun (WGS) entry which is preliminary data.</text>
</comment>
<reference evidence="2" key="1">
    <citation type="submission" date="2021-02" db="EMBL/GenBank/DDBJ databases">
        <authorList>
            <person name="Dougan E. K."/>
            <person name="Rhodes N."/>
            <person name="Thang M."/>
            <person name="Chan C."/>
        </authorList>
    </citation>
    <scope>NUCLEOTIDE SEQUENCE</scope>
</reference>
<evidence type="ECO:0000256" key="1">
    <source>
        <dbReference type="SAM" id="MobiDB-lite"/>
    </source>
</evidence>
<protein>
    <submittedName>
        <fullName evidence="2">Uncharacterized protein</fullName>
    </submittedName>
</protein>
<proteinExistence type="predicted"/>
<feature type="compositionally biased region" description="Low complexity" evidence="1">
    <location>
        <begin position="55"/>
        <end position="82"/>
    </location>
</feature>
<dbReference type="AlphaFoldDB" id="A0A813JTM9"/>
<dbReference type="Proteomes" id="UP000626109">
    <property type="component" value="Unassembled WGS sequence"/>
</dbReference>
<feature type="compositionally biased region" description="Gly residues" evidence="1">
    <location>
        <begin position="8"/>
        <end position="54"/>
    </location>
</feature>
<feature type="region of interest" description="Disordered" evidence="1">
    <location>
        <begin position="1"/>
        <end position="87"/>
    </location>
</feature>
<evidence type="ECO:0000313" key="3">
    <source>
        <dbReference type="Proteomes" id="UP000626109"/>
    </source>
</evidence>
<name>A0A813JTM9_POLGL</name>
<sequence length="139" mass="14313">FMAHGPLGPQGGGYPQQQGGGYPQQQGGGYPQQQGGGYPQQQGGGYPQQQGGGYPQQQVGGFMQQMGGYMPQMPQMPQTQGGYSYSPAPMMDARGGMVAPEGYDLVTVTPAGLQVTPLGNAPVPQGVPLVNPGGGYSMY</sequence>